<comment type="caution">
    <text evidence="1">The sequence shown here is derived from an EMBL/GenBank/DDBJ whole genome shotgun (WGS) entry which is preliminary data.</text>
</comment>
<evidence type="ECO:0000313" key="2">
    <source>
        <dbReference type="Proteomes" id="UP000005309"/>
    </source>
</evidence>
<organism evidence="1 2">
    <name type="scientific">Selenomonas flueggei ATCC 43531</name>
    <dbReference type="NCBI Taxonomy" id="638302"/>
    <lineage>
        <taxon>Bacteria</taxon>
        <taxon>Bacillati</taxon>
        <taxon>Bacillota</taxon>
        <taxon>Negativicutes</taxon>
        <taxon>Selenomonadales</taxon>
        <taxon>Selenomonadaceae</taxon>
        <taxon>Selenomonas</taxon>
    </lineage>
</organism>
<dbReference type="EMBL" id="ACLA01000015">
    <property type="protein sequence ID" value="EEQ48549.1"/>
    <property type="molecule type" value="Genomic_DNA"/>
</dbReference>
<proteinExistence type="predicted"/>
<protein>
    <submittedName>
        <fullName evidence="1">Uncharacterized protein</fullName>
    </submittedName>
</protein>
<dbReference type="Proteomes" id="UP000005309">
    <property type="component" value="Unassembled WGS sequence"/>
</dbReference>
<accession>C4V3P2</accession>
<dbReference type="HOGENOM" id="CLU_527737_0_0_9"/>
<dbReference type="AlphaFoldDB" id="C4V3P2"/>
<sequence length="555" mass="65236">MGQVQAIGTLTLFHAFVRMERIEIRFGRMTAGGFMENVYALVKRFYLAHGRAQIFVPRTLTERYLREAAWRGESAEGLCTDWYCIEDFLTVITRRDDSLARLFIHIDYLALFFRFADAHIDRRPLKRHAEDYFKRMNDFLSYLDGTGKYEIEFGELDADLEMFYLTGRFRLPERVEWEEIEGLTLEDIEEDERLEMEELNLQLNDLLHKIGVYFRRPKYQREISRAAMIYTGNLYDVTAYEHSSEEEKETFWLRFWDYFFFDYHLISSDETPIEHYNVQEEKHLRQDEREILCDLLAARFAVLTVEEAYEDHIICRDLLREEEVILPRPDIPGKLERNVLFGHVCDEGMMMLNYITAVPASKPLQRRMRDTIRQEYELFLYQEPQADMDDFLARQAALVRHTIDMLALQARLNVLPQRALPPKRPKWTLSQRTCSEEFGALAAVSEALGFSRHARVLIETMFFDYAHFDLKRAQTAETLTATIFLFAEINGIDLTSLTELYHVLGSDKRRVNAACQRMREVLGCIPFDPRYLGEEGFVTMLCSTAGDQMSVPKIP</sequence>
<reference evidence="1 2" key="1">
    <citation type="submission" date="2009-04" db="EMBL/GenBank/DDBJ databases">
        <authorList>
            <person name="Qin X."/>
            <person name="Bachman B."/>
            <person name="Battles P."/>
            <person name="Bell A."/>
            <person name="Bess C."/>
            <person name="Bickham C."/>
            <person name="Chaboub L."/>
            <person name="Chen D."/>
            <person name="Coyle M."/>
            <person name="Deiros D.R."/>
            <person name="Dinh H."/>
            <person name="Forbes L."/>
            <person name="Fowler G."/>
            <person name="Francisco L."/>
            <person name="Fu Q."/>
            <person name="Gubbala S."/>
            <person name="Hale W."/>
            <person name="Han Y."/>
            <person name="Hemphill L."/>
            <person name="Highlander S.K."/>
            <person name="Hirani K."/>
            <person name="Hogues M."/>
            <person name="Jackson L."/>
            <person name="Jakkamsetti A."/>
            <person name="Javaid M."/>
            <person name="Jiang H."/>
            <person name="Korchina V."/>
            <person name="Kovar C."/>
            <person name="Lara F."/>
            <person name="Lee S."/>
            <person name="Mata R."/>
            <person name="Mathew T."/>
            <person name="Moen C."/>
            <person name="Morales K."/>
            <person name="Munidasa M."/>
            <person name="Nazareth L."/>
            <person name="Ngo R."/>
            <person name="Nguyen L."/>
            <person name="Okwuonu G."/>
            <person name="Ongeri F."/>
            <person name="Patil S."/>
            <person name="Petrosino J."/>
            <person name="Pham C."/>
            <person name="Pham P."/>
            <person name="Pu L.-L."/>
            <person name="Puazo M."/>
            <person name="Raj R."/>
            <person name="Reid J."/>
            <person name="Rouhana J."/>
            <person name="Saada N."/>
            <person name="Shang Y."/>
            <person name="Simmons D."/>
            <person name="Thornton R."/>
            <person name="Warren J."/>
            <person name="Weissenberger G."/>
            <person name="Zhang J."/>
            <person name="Zhang L."/>
            <person name="Zhou C."/>
            <person name="Zhu D."/>
            <person name="Muzny D."/>
            <person name="Worley K."/>
            <person name="Gibbs R."/>
        </authorList>
    </citation>
    <scope>NUCLEOTIDE SEQUENCE [LARGE SCALE GENOMIC DNA]</scope>
    <source>
        <strain evidence="1 2">ATCC 43531</strain>
    </source>
</reference>
<dbReference type="eggNOG" id="ENOG502Z9R4">
    <property type="taxonomic scope" value="Bacteria"/>
</dbReference>
<name>C4V3P2_9FIRM</name>
<keyword evidence="2" id="KW-1185">Reference proteome</keyword>
<gene>
    <name evidence="1" type="ORF">HMPREF0908_1136</name>
</gene>
<evidence type="ECO:0000313" key="1">
    <source>
        <dbReference type="EMBL" id="EEQ48549.1"/>
    </source>
</evidence>
<dbReference type="STRING" id="638302.HMPREF0908_1136"/>